<keyword evidence="1" id="KW-1133">Transmembrane helix</keyword>
<evidence type="ECO:0008006" key="4">
    <source>
        <dbReference type="Google" id="ProtNLM"/>
    </source>
</evidence>
<protein>
    <recommendedName>
        <fullName evidence="4">Glycerophosphoryl diester phosphodiesterase membrane domain-containing protein</fullName>
    </recommendedName>
</protein>
<organism evidence="2 3">
    <name type="scientific">Planktosalinus lacus</name>
    <dbReference type="NCBI Taxonomy" id="1526573"/>
    <lineage>
        <taxon>Bacteria</taxon>
        <taxon>Pseudomonadati</taxon>
        <taxon>Bacteroidota</taxon>
        <taxon>Flavobacteriia</taxon>
        <taxon>Flavobacteriales</taxon>
        <taxon>Flavobacteriaceae</taxon>
        <taxon>Planktosalinus</taxon>
    </lineage>
</organism>
<proteinExistence type="predicted"/>
<dbReference type="RefSeq" id="WP_188442583.1">
    <property type="nucleotide sequence ID" value="NZ_BMGK01000009.1"/>
</dbReference>
<feature type="transmembrane region" description="Helical" evidence="1">
    <location>
        <begin position="121"/>
        <end position="142"/>
    </location>
</feature>
<accession>A0A8J2VAV6</accession>
<feature type="transmembrane region" description="Helical" evidence="1">
    <location>
        <begin position="148"/>
        <end position="164"/>
    </location>
</feature>
<reference evidence="2" key="2">
    <citation type="submission" date="2020-09" db="EMBL/GenBank/DDBJ databases">
        <authorList>
            <person name="Sun Q."/>
            <person name="Zhou Y."/>
        </authorList>
    </citation>
    <scope>NUCLEOTIDE SEQUENCE</scope>
    <source>
        <strain evidence="2">CGMCC 1.12924</strain>
    </source>
</reference>
<keyword evidence="1" id="KW-0812">Transmembrane</keyword>
<feature type="transmembrane region" description="Helical" evidence="1">
    <location>
        <begin position="234"/>
        <end position="263"/>
    </location>
</feature>
<gene>
    <name evidence="2" type="ORF">GCM10011312_22500</name>
</gene>
<evidence type="ECO:0000256" key="1">
    <source>
        <dbReference type="SAM" id="Phobius"/>
    </source>
</evidence>
<keyword evidence="3" id="KW-1185">Reference proteome</keyword>
<name>A0A8J2VAV6_9FLAO</name>
<feature type="transmembrane region" description="Helical" evidence="1">
    <location>
        <begin position="31"/>
        <end position="54"/>
    </location>
</feature>
<comment type="caution">
    <text evidence="2">The sequence shown here is derived from an EMBL/GenBank/DDBJ whole genome shotgun (WGS) entry which is preliminary data.</text>
</comment>
<evidence type="ECO:0000313" key="3">
    <source>
        <dbReference type="Proteomes" id="UP000652231"/>
    </source>
</evidence>
<feature type="transmembrane region" description="Helical" evidence="1">
    <location>
        <begin position="185"/>
        <end position="214"/>
    </location>
</feature>
<dbReference type="AlphaFoldDB" id="A0A8J2VAV6"/>
<evidence type="ECO:0000313" key="2">
    <source>
        <dbReference type="EMBL" id="GGD98496.1"/>
    </source>
</evidence>
<reference evidence="2" key="1">
    <citation type="journal article" date="2014" name="Int. J. Syst. Evol. Microbiol.">
        <title>Complete genome sequence of Corynebacterium casei LMG S-19264T (=DSM 44701T), isolated from a smear-ripened cheese.</title>
        <authorList>
            <consortium name="US DOE Joint Genome Institute (JGI-PGF)"/>
            <person name="Walter F."/>
            <person name="Albersmeier A."/>
            <person name="Kalinowski J."/>
            <person name="Ruckert C."/>
        </authorList>
    </citation>
    <scope>NUCLEOTIDE SEQUENCE</scope>
    <source>
        <strain evidence="2">CGMCC 1.12924</strain>
    </source>
</reference>
<sequence length="284" mass="32069">MKEVINFKQQREIGAIITDIFKFIRVEGKTLFSLILKITGPALLAMIGSYVYYMQTTLGDIEKIIVSETLGTNTILSVFLLLISAMAFYALIYGTVLGYIKSYIQTDGSVNPDDVSSYAKSHFFLMIGLNLLIGIITAAGIIFCVIPGIYLGVCLAMAYPIFVFERNDIGLAISNSFKLIKDEWWITFATFIVIYLLYYLITFIFQVPQLIYYFSKGFLMSEEISADPFAMIDWFSITLDVIAMLAQYLLFTIVIIAIAFIYFNLNEKKNFTGTLESINQLGES</sequence>
<feature type="transmembrane region" description="Helical" evidence="1">
    <location>
        <begin position="74"/>
        <end position="100"/>
    </location>
</feature>
<dbReference type="EMBL" id="BMGK01000009">
    <property type="protein sequence ID" value="GGD98496.1"/>
    <property type="molecule type" value="Genomic_DNA"/>
</dbReference>
<dbReference type="Proteomes" id="UP000652231">
    <property type="component" value="Unassembled WGS sequence"/>
</dbReference>
<keyword evidence="1" id="KW-0472">Membrane</keyword>